<keyword evidence="5" id="KW-0004">4Fe-4S</keyword>
<dbReference type="InterPro" id="IPR006172">
    <property type="entry name" value="DNA-dir_DNA_pol_B"/>
</dbReference>
<evidence type="ECO:0000256" key="21">
    <source>
        <dbReference type="ARBA" id="ARBA00066055"/>
    </source>
</evidence>
<evidence type="ECO:0000259" key="26">
    <source>
        <dbReference type="Pfam" id="PF24055"/>
    </source>
</evidence>
<dbReference type="eggNOG" id="KOG0968">
    <property type="taxonomic scope" value="Eukaryota"/>
</dbReference>
<proteinExistence type="inferred from homology"/>
<dbReference type="InterPro" id="IPR017964">
    <property type="entry name" value="DNA-dir_DNA_pol_B_CS"/>
</dbReference>
<evidence type="ECO:0000256" key="12">
    <source>
        <dbReference type="ARBA" id="ARBA00022833"/>
    </source>
</evidence>
<dbReference type="GO" id="GO:0006260">
    <property type="term" value="P:DNA replication"/>
    <property type="evidence" value="ECO:0007669"/>
    <property type="project" value="UniProtKB-KW"/>
</dbReference>
<evidence type="ECO:0000256" key="5">
    <source>
        <dbReference type="ARBA" id="ARBA00022485"/>
    </source>
</evidence>
<dbReference type="FunFam" id="1.10.287.690:FF:000002">
    <property type="entry name" value="DNA polymerase zeta"/>
    <property type="match status" value="1"/>
</dbReference>
<dbReference type="GO" id="GO:0000166">
    <property type="term" value="F:nucleotide binding"/>
    <property type="evidence" value="ECO:0007669"/>
    <property type="project" value="InterPro"/>
</dbReference>
<dbReference type="InterPro" id="IPR006133">
    <property type="entry name" value="DNA-dir_DNA_pol_B_exonuc"/>
</dbReference>
<dbReference type="GeneID" id="20703901"/>
<dbReference type="GO" id="GO:0005739">
    <property type="term" value="C:mitochondrion"/>
    <property type="evidence" value="ECO:0007669"/>
    <property type="project" value="UniProtKB-SubCell"/>
</dbReference>
<keyword evidence="9" id="KW-0479">Metal-binding</keyword>
<feature type="region of interest" description="Disordered" evidence="23">
    <location>
        <begin position="634"/>
        <end position="669"/>
    </location>
</feature>
<keyword evidence="10" id="KW-0227">DNA damage</keyword>
<gene>
    <name evidence="27" type="ORF">VDAG_02438</name>
</gene>
<dbReference type="Gene3D" id="3.30.420.10">
    <property type="entry name" value="Ribonuclease H-like superfamily/Ribonuclease H"/>
    <property type="match status" value="1"/>
</dbReference>
<dbReference type="InterPro" id="IPR043502">
    <property type="entry name" value="DNA/RNA_pol_sf"/>
</dbReference>
<evidence type="ECO:0000256" key="13">
    <source>
        <dbReference type="ARBA" id="ARBA00022932"/>
    </source>
</evidence>
<evidence type="ECO:0000256" key="7">
    <source>
        <dbReference type="ARBA" id="ARBA00022695"/>
    </source>
</evidence>
<evidence type="ECO:0000256" key="18">
    <source>
        <dbReference type="ARBA" id="ARBA00023204"/>
    </source>
</evidence>
<evidence type="ECO:0000259" key="24">
    <source>
        <dbReference type="Pfam" id="PF00136"/>
    </source>
</evidence>
<dbReference type="Proteomes" id="UP000001611">
    <property type="component" value="Chromosome 3"/>
</dbReference>
<evidence type="ECO:0000256" key="4">
    <source>
        <dbReference type="ARBA" id="ARBA00005755"/>
    </source>
</evidence>
<dbReference type="OrthoDB" id="2414538at2759"/>
<accession>G2WXV6</accession>
<dbReference type="PANTHER" id="PTHR45812">
    <property type="entry name" value="DNA POLYMERASE ZETA CATALYTIC SUBUNIT"/>
    <property type="match status" value="1"/>
</dbReference>
<dbReference type="Gene3D" id="3.30.342.10">
    <property type="entry name" value="DNA Polymerase, chain B, domain 1"/>
    <property type="match status" value="1"/>
</dbReference>
<sequence>MYVEYSGGLEQDEVGAYIYRLHLSIDHALAVSYRRDQYSGNAKFVARITLVKGIPFYGFHVGYKFFLKIYMFNPIVMTRLADLFQQGVIMKRKFQPYEAHLQYLLQFMTDFNLYGCGFLDASTVHFRAPVPRYTEEGNSLHLWHDQSIPPGSILDDFYLPRDITNRKVIKERLLHHDFIERVKPLRSDLKLVNSSSPFPAEVLVSMSANVRQTGLPGWIHEEEYREDLERLIDAERDQDDQSQPGFDTFVEKHPLANLVKTALQSVEDLFPANLMPALGLATEIIAPDEDPASSIDVDEQKIIDKDLLDANDFPNDSDEDWLRPFKGVCISRLTTGIPHVVPIPTELLAIAEADNMRPNPGHTLSQHNTAARKQEDKLKVLPNVASVPETKLPSKWLSPTFMSSSGPNGRQILPPGRASHALGFPVVKSQDDPNTKLRLSQIDKDNFSSSDSPEKHVSFNTAVMLTGGNGSTIPLAGMTEVGKIAQEASSSSNTSSCALNALQAVADGKVILLIGSLPPSKVDVTTSLGDDHTPDVIYQDAYYSNESDVPLKPREYAGKEFRLESNTLPYLPDFDPTRVLQDGGRYEETDNPAFDEALGDEQRAMCSFRGWEIAQPPPSYREVKKWWETKQTKRKSKSDAALKSLQSPKVNHHYSQIDGPTPRNTHGFRYNQKKKSSGIKHEIQYMSTMSLEVHVNTRGHLVPDPEHDEVQCIFWSIKADGSISVSQEAAGAMIQGIVLLSSDGSLAERVRRQTSVEVVEEMEELDLFVRMVEIVRTHDPDILTGYEVHGSSWGYLIERARVKYDYDLCDEFSRMKSNSHGRIGKENDRWGFNTTSTIRVTGRHMINVWRAMRGELNLLQYSMENVVWHLLHRRIPHYSWSTLTKWYKSGIHRDMSKLLRYYLSRTRLDIDIIEANELIPRTSEQARLLGVDFFSVFSRGSQYKVESIMFRIAKPENFILVSPSRQQVGGQNALECLPLVMEPQSAFYSSPVLVLDFQSLYPSVMIAYNLCYSTFLGRITSWRGMNKMGFTEYKRHQRLLELLKDHINITPNGMMYAKPEIRKSLLAKMLGEILETRVMVKSGMKQDKDDRSLQQLLNNRQLALKLLANVTYGYTSASFSGRMPCSEIADSIVQTGRETLERAIAFIHSQERWNAEVVYGDTDSLFIHLRGSTKDQAFDIGNEIAKEITDMNPRPIKLKFEKVYHPCVLLAKKRYVGYKYESKSQVKPDFDAKGIETVRRDGTPAEQKIEEKALKLLFETADLSQVKAYFQAQCEKIMRGTVSIQDFCFAKEVKLGSYSDKGPPPPGAMISTKRMLEDARAEPQYGERVPYVVVTGAPGARLIDRCVAPETLLRDSQSQLDAEYYISKNLIPPLERIFNLVGANVRQWYDDMPKVQRVRRLEQRTGAATRLGQGLGQGQGQGISRKTLESYMKSASCIVCDVKMEVEGTLGDRAASTASRRSILYETRLWPRRGGKSSRGTWALARSRLRSNPRTRSGG</sequence>
<comment type="subcellular location">
    <subcellularLocation>
        <location evidence="3">Mitochondrion</location>
    </subcellularLocation>
    <subcellularLocation>
        <location evidence="2">Nucleus</location>
    </subcellularLocation>
</comment>
<evidence type="ECO:0000256" key="1">
    <source>
        <dbReference type="ARBA" id="ARBA00001966"/>
    </source>
</evidence>
<comment type="cofactor">
    <cofactor evidence="1">
        <name>[4Fe-4S] cluster</name>
        <dbReference type="ChEBI" id="CHEBI:49883"/>
    </cofactor>
</comment>
<keyword evidence="17" id="KW-0496">Mitochondrion</keyword>
<evidence type="ECO:0000256" key="15">
    <source>
        <dbReference type="ARBA" id="ARBA00023014"/>
    </source>
</evidence>
<dbReference type="CDD" id="cd05778">
    <property type="entry name" value="DNA_polB_zeta_exo"/>
    <property type="match status" value="1"/>
</dbReference>
<evidence type="ECO:0000256" key="14">
    <source>
        <dbReference type="ARBA" id="ARBA00023004"/>
    </source>
</evidence>
<feature type="domain" description="DNA-directed DNA polymerase family B exonuclease" evidence="25">
    <location>
        <begin position="684"/>
        <end position="866"/>
    </location>
</feature>
<comment type="subunit">
    <text evidence="21">Forms DNA polymerase zeta with REV7.</text>
</comment>
<dbReference type="OMA" id="GRNKMGF"/>
<dbReference type="SUPFAM" id="SSF53098">
    <property type="entry name" value="Ribonuclease H-like"/>
    <property type="match status" value="1"/>
</dbReference>
<dbReference type="Gene3D" id="3.90.1600.10">
    <property type="entry name" value="Palm domain of DNA polymerase"/>
    <property type="match status" value="1"/>
</dbReference>
<dbReference type="RefSeq" id="XP_009651386.1">
    <property type="nucleotide sequence ID" value="XM_009653091.1"/>
</dbReference>
<dbReference type="InterPro" id="IPR036397">
    <property type="entry name" value="RNaseH_sf"/>
</dbReference>
<dbReference type="EMBL" id="DS572698">
    <property type="protein sequence ID" value="EGY20914.1"/>
    <property type="molecule type" value="Genomic_DNA"/>
</dbReference>
<dbReference type="FunFam" id="3.30.420.10:FF:000024">
    <property type="entry name" value="DNA polymerase zeta catalytic subunit"/>
    <property type="match status" value="1"/>
</dbReference>
<keyword evidence="28" id="KW-1185">Reference proteome</keyword>
<dbReference type="InterPro" id="IPR056435">
    <property type="entry name" value="DPOD/Z_N"/>
</dbReference>
<evidence type="ECO:0000256" key="9">
    <source>
        <dbReference type="ARBA" id="ARBA00022723"/>
    </source>
</evidence>
<dbReference type="Pfam" id="PF00136">
    <property type="entry name" value="DNA_pol_B"/>
    <property type="match status" value="1"/>
</dbReference>
<name>G2WXV6_VERDV</name>
<keyword evidence="11" id="KW-0863">Zinc-finger</keyword>
<dbReference type="SUPFAM" id="SSF56672">
    <property type="entry name" value="DNA/RNA polymerases"/>
    <property type="match status" value="1"/>
</dbReference>
<keyword evidence="14" id="KW-0408">Iron</keyword>
<dbReference type="KEGG" id="vda:VDAG_02438"/>
<dbReference type="Gene3D" id="1.10.287.690">
    <property type="entry name" value="Helix hairpin bin"/>
    <property type="match status" value="1"/>
</dbReference>
<evidence type="ECO:0000256" key="22">
    <source>
        <dbReference type="RuleBase" id="RU000442"/>
    </source>
</evidence>
<keyword evidence="19" id="KW-0539">Nucleus</keyword>
<evidence type="ECO:0000256" key="23">
    <source>
        <dbReference type="SAM" id="MobiDB-lite"/>
    </source>
</evidence>
<evidence type="ECO:0000256" key="19">
    <source>
        <dbReference type="ARBA" id="ARBA00023242"/>
    </source>
</evidence>
<dbReference type="PROSITE" id="PS00116">
    <property type="entry name" value="DNA_POLYMERASE_B"/>
    <property type="match status" value="1"/>
</dbReference>
<comment type="catalytic activity">
    <reaction evidence="20 22">
        <text>DNA(n) + a 2'-deoxyribonucleoside 5'-triphosphate = DNA(n+1) + diphosphate</text>
        <dbReference type="Rhea" id="RHEA:22508"/>
        <dbReference type="Rhea" id="RHEA-COMP:17339"/>
        <dbReference type="Rhea" id="RHEA-COMP:17340"/>
        <dbReference type="ChEBI" id="CHEBI:33019"/>
        <dbReference type="ChEBI" id="CHEBI:61560"/>
        <dbReference type="ChEBI" id="CHEBI:173112"/>
        <dbReference type="EC" id="2.7.7.7"/>
    </reaction>
</comment>
<keyword evidence="8 22" id="KW-0235">DNA replication</keyword>
<dbReference type="EC" id="2.7.7.7" evidence="22"/>
<dbReference type="InterPro" id="IPR023211">
    <property type="entry name" value="DNA_pol_palm_dom_sf"/>
</dbReference>
<keyword evidence="18" id="KW-0234">DNA repair</keyword>
<dbReference type="FunFam" id="1.10.132.60:FF:000007">
    <property type="entry name" value="DNA polymerase"/>
    <property type="match status" value="1"/>
</dbReference>
<dbReference type="InterPro" id="IPR006134">
    <property type="entry name" value="DNA-dir_DNA_pol_B_multi_dom"/>
</dbReference>
<keyword evidence="6 22" id="KW-0808">Transferase</keyword>
<dbReference type="PANTHER" id="PTHR45812:SF1">
    <property type="entry name" value="DNA POLYMERASE ZETA CATALYTIC SUBUNIT"/>
    <property type="match status" value="1"/>
</dbReference>
<evidence type="ECO:0000256" key="20">
    <source>
        <dbReference type="ARBA" id="ARBA00049244"/>
    </source>
</evidence>
<evidence type="ECO:0000256" key="11">
    <source>
        <dbReference type="ARBA" id="ARBA00022771"/>
    </source>
</evidence>
<evidence type="ECO:0000313" key="28">
    <source>
        <dbReference type="Proteomes" id="UP000001611"/>
    </source>
</evidence>
<dbReference type="HOGENOM" id="CLU_000203_3_1_1"/>
<evidence type="ECO:0000256" key="17">
    <source>
        <dbReference type="ARBA" id="ARBA00023128"/>
    </source>
</evidence>
<feature type="domain" description="DNA-directed DNA polymerase family B multifunctional" evidence="24">
    <location>
        <begin position="933"/>
        <end position="1379"/>
    </location>
</feature>
<dbReference type="CDD" id="cd05534">
    <property type="entry name" value="POLBc_zeta"/>
    <property type="match status" value="1"/>
</dbReference>
<dbReference type="InterPro" id="IPR042087">
    <property type="entry name" value="DNA_pol_B_thumb"/>
</dbReference>
<dbReference type="Pfam" id="PF03104">
    <property type="entry name" value="DNA_pol_B_exo1"/>
    <property type="match status" value="1"/>
</dbReference>
<dbReference type="Gene3D" id="1.10.132.60">
    <property type="entry name" value="DNA polymerase family B, C-terminal domain"/>
    <property type="match status" value="1"/>
</dbReference>
<evidence type="ECO:0000256" key="8">
    <source>
        <dbReference type="ARBA" id="ARBA00022705"/>
    </source>
</evidence>
<dbReference type="GO" id="GO:0051539">
    <property type="term" value="F:4 iron, 4 sulfur cluster binding"/>
    <property type="evidence" value="ECO:0007669"/>
    <property type="project" value="UniProtKB-KW"/>
</dbReference>
<keyword evidence="12" id="KW-0862">Zinc</keyword>
<keyword evidence="16 22" id="KW-0238">DNA-binding</keyword>
<dbReference type="FunCoup" id="G2WXV6">
    <property type="interactions" value="639"/>
</dbReference>
<evidence type="ECO:0000259" key="25">
    <source>
        <dbReference type="Pfam" id="PF03104"/>
    </source>
</evidence>
<organism evidence="27 28">
    <name type="scientific">Verticillium dahliae (strain VdLs.17 / ATCC MYA-4575 / FGSC 10137)</name>
    <name type="common">Verticillium wilt</name>
    <dbReference type="NCBI Taxonomy" id="498257"/>
    <lineage>
        <taxon>Eukaryota</taxon>
        <taxon>Fungi</taxon>
        <taxon>Dikarya</taxon>
        <taxon>Ascomycota</taxon>
        <taxon>Pezizomycotina</taxon>
        <taxon>Sordariomycetes</taxon>
        <taxon>Hypocreomycetidae</taxon>
        <taxon>Glomerellales</taxon>
        <taxon>Plectosphaerellaceae</taxon>
        <taxon>Verticillium</taxon>
    </lineage>
</organism>
<reference evidence="27 28" key="1">
    <citation type="submission" date="2008-03" db="EMBL/GenBank/DDBJ databases">
        <title>The Genome Sequence of Verticillium dahliae VdLs.17.</title>
        <authorList>
            <consortium name="The Broad Institute Genome Sequencing Platform"/>
            <person name="Ma L.-J.J."/>
            <person name="Klosterman S.J."/>
            <person name="Subbarao K."/>
            <person name="Dobinson K."/>
            <person name="Veronese P."/>
            <person name="Kang S."/>
            <person name="Gold S.E."/>
            <person name="Young S."/>
            <person name="Jaffe D."/>
            <person name="Gnerre S."/>
            <person name="Berlin A."/>
            <person name="Heiman D."/>
            <person name="Hepburn T."/>
            <person name="Sykes S."/>
            <person name="Alvarado L."/>
            <person name="Kodira C.D."/>
            <person name="Lander E."/>
            <person name="Galagan J."/>
            <person name="Nusbaum C."/>
            <person name="Birren B."/>
        </authorList>
    </citation>
    <scope>NUCLEOTIDE SEQUENCE [LARGE SCALE GENOMIC DNA]</scope>
    <source>
        <strain evidence="28">VdLs.17 / ATCC MYA-4575 / FGSC 10137</strain>
    </source>
</reference>
<feature type="domain" description="DNA polymerase delta/zeta catalytic subunit N-terminal" evidence="26">
    <location>
        <begin position="1"/>
        <end position="77"/>
    </location>
</feature>
<protein>
    <recommendedName>
        <fullName evidence="22">DNA polymerase</fullName>
        <ecNumber evidence="22">2.7.7.7</ecNumber>
    </recommendedName>
</protein>
<dbReference type="InParanoid" id="G2WXV6"/>
<dbReference type="GO" id="GO:0016035">
    <property type="term" value="C:zeta DNA polymerase complex"/>
    <property type="evidence" value="ECO:0007669"/>
    <property type="project" value="InterPro"/>
</dbReference>
<dbReference type="GO" id="GO:0042276">
    <property type="term" value="P:error-prone translesion synthesis"/>
    <property type="evidence" value="ECO:0007669"/>
    <property type="project" value="TreeGrafter"/>
</dbReference>
<dbReference type="SMART" id="SM00486">
    <property type="entry name" value="POLBc"/>
    <property type="match status" value="1"/>
</dbReference>
<dbReference type="GO" id="GO:0000724">
    <property type="term" value="P:double-strand break repair via homologous recombination"/>
    <property type="evidence" value="ECO:0007669"/>
    <property type="project" value="TreeGrafter"/>
</dbReference>
<evidence type="ECO:0000256" key="3">
    <source>
        <dbReference type="ARBA" id="ARBA00004173"/>
    </source>
</evidence>
<evidence type="ECO:0000313" key="27">
    <source>
        <dbReference type="EMBL" id="EGY20914.1"/>
    </source>
</evidence>
<dbReference type="PRINTS" id="PR00106">
    <property type="entry name" value="DNAPOLB"/>
</dbReference>
<dbReference type="Pfam" id="PF24055">
    <property type="entry name" value="POL3_N"/>
    <property type="match status" value="1"/>
</dbReference>
<dbReference type="GO" id="GO:0003677">
    <property type="term" value="F:DNA binding"/>
    <property type="evidence" value="ECO:0007669"/>
    <property type="project" value="UniProtKB-KW"/>
</dbReference>
<keyword evidence="7 22" id="KW-0548">Nucleotidyltransferase</keyword>
<evidence type="ECO:0000256" key="10">
    <source>
        <dbReference type="ARBA" id="ARBA00022763"/>
    </source>
</evidence>
<keyword evidence="13 22" id="KW-0239">DNA-directed DNA polymerase</keyword>
<dbReference type="InterPro" id="IPR030559">
    <property type="entry name" value="PolZ_Rev3"/>
</dbReference>
<dbReference type="GO" id="GO:0005634">
    <property type="term" value="C:nucleus"/>
    <property type="evidence" value="ECO:0007669"/>
    <property type="project" value="UniProtKB-SubCell"/>
</dbReference>
<evidence type="ECO:0000256" key="6">
    <source>
        <dbReference type="ARBA" id="ARBA00022679"/>
    </source>
</evidence>
<dbReference type="InterPro" id="IPR012337">
    <property type="entry name" value="RNaseH-like_sf"/>
</dbReference>
<evidence type="ECO:0000256" key="2">
    <source>
        <dbReference type="ARBA" id="ARBA00004123"/>
    </source>
</evidence>
<dbReference type="GO" id="GO:0003887">
    <property type="term" value="F:DNA-directed DNA polymerase activity"/>
    <property type="evidence" value="ECO:0007669"/>
    <property type="project" value="UniProtKB-KW"/>
</dbReference>
<keyword evidence="15" id="KW-0411">Iron-sulfur</keyword>
<dbReference type="STRING" id="498257.G2WXV6"/>
<dbReference type="GO" id="GO:0008270">
    <property type="term" value="F:zinc ion binding"/>
    <property type="evidence" value="ECO:0007669"/>
    <property type="project" value="UniProtKB-KW"/>
</dbReference>
<comment type="similarity">
    <text evidence="4 22">Belongs to the DNA polymerase type-B family.</text>
</comment>
<evidence type="ECO:0000256" key="16">
    <source>
        <dbReference type="ARBA" id="ARBA00023125"/>
    </source>
</evidence>